<keyword evidence="1" id="KW-1133">Transmembrane helix</keyword>
<comment type="caution">
    <text evidence="3">The sequence shown here is derived from an EMBL/GenBank/DDBJ whole genome shotgun (WGS) entry which is preliminary data.</text>
</comment>
<gene>
    <name evidence="3" type="ORF">IV203_007524</name>
</gene>
<keyword evidence="1" id="KW-0472">Membrane</keyword>
<dbReference type="EMBL" id="JAGRRH010000025">
    <property type="protein sequence ID" value="KAG7342431.1"/>
    <property type="molecule type" value="Genomic_DNA"/>
</dbReference>
<evidence type="ECO:0000256" key="1">
    <source>
        <dbReference type="SAM" id="Phobius"/>
    </source>
</evidence>
<proteinExistence type="predicted"/>
<keyword evidence="1" id="KW-0812">Transmembrane</keyword>
<organism evidence="3 4">
    <name type="scientific">Nitzschia inconspicua</name>
    <dbReference type="NCBI Taxonomy" id="303405"/>
    <lineage>
        <taxon>Eukaryota</taxon>
        <taxon>Sar</taxon>
        <taxon>Stramenopiles</taxon>
        <taxon>Ochrophyta</taxon>
        <taxon>Bacillariophyta</taxon>
        <taxon>Bacillariophyceae</taxon>
        <taxon>Bacillariophycidae</taxon>
        <taxon>Bacillariales</taxon>
        <taxon>Bacillariaceae</taxon>
        <taxon>Nitzschia</taxon>
    </lineage>
</organism>
<accession>A0A9K3PD95</accession>
<sequence>MIRPWLLFVPAFIALTILSLGTVDSFHAPLSISHRPSSMINPEVSISGTSRLHFNNKRNSNSIWMPAAVVALKMSSDGDTSTEKSKAVVSADGTFYDDELDSAPKKEGISDSMRARLMKEASTGLDSEQKQTNVLLYIILGVAVLVVLGGSGILY</sequence>
<dbReference type="OrthoDB" id="46579at2759"/>
<feature type="transmembrane region" description="Helical" evidence="1">
    <location>
        <begin position="134"/>
        <end position="154"/>
    </location>
</feature>
<dbReference type="Proteomes" id="UP000693970">
    <property type="component" value="Unassembled WGS sequence"/>
</dbReference>
<name>A0A9K3PD95_9STRA</name>
<reference evidence="3" key="1">
    <citation type="journal article" date="2021" name="Sci. Rep.">
        <title>Diploid genomic architecture of Nitzschia inconspicua, an elite biomass production diatom.</title>
        <authorList>
            <person name="Oliver A."/>
            <person name="Podell S."/>
            <person name="Pinowska A."/>
            <person name="Traller J.C."/>
            <person name="Smith S.R."/>
            <person name="McClure R."/>
            <person name="Beliaev A."/>
            <person name="Bohutskyi P."/>
            <person name="Hill E.A."/>
            <person name="Rabines A."/>
            <person name="Zheng H."/>
            <person name="Allen L.Z."/>
            <person name="Kuo A."/>
            <person name="Grigoriev I.V."/>
            <person name="Allen A.E."/>
            <person name="Hazlebeck D."/>
            <person name="Allen E.E."/>
        </authorList>
    </citation>
    <scope>NUCLEOTIDE SEQUENCE</scope>
    <source>
        <strain evidence="3">Hildebrandi</strain>
    </source>
</reference>
<dbReference type="AlphaFoldDB" id="A0A9K3PD95"/>
<keyword evidence="4" id="KW-1185">Reference proteome</keyword>
<evidence type="ECO:0000313" key="4">
    <source>
        <dbReference type="Proteomes" id="UP000693970"/>
    </source>
</evidence>
<feature type="chain" id="PRO_5039948918" description="Transmembrane protein" evidence="2">
    <location>
        <begin position="22"/>
        <end position="155"/>
    </location>
</feature>
<protein>
    <recommendedName>
        <fullName evidence="5">Transmembrane protein</fullName>
    </recommendedName>
</protein>
<keyword evidence="2" id="KW-0732">Signal</keyword>
<evidence type="ECO:0000256" key="2">
    <source>
        <dbReference type="SAM" id="SignalP"/>
    </source>
</evidence>
<evidence type="ECO:0008006" key="5">
    <source>
        <dbReference type="Google" id="ProtNLM"/>
    </source>
</evidence>
<reference evidence="3" key="2">
    <citation type="submission" date="2021-04" db="EMBL/GenBank/DDBJ databases">
        <authorList>
            <person name="Podell S."/>
        </authorList>
    </citation>
    <scope>NUCLEOTIDE SEQUENCE</scope>
    <source>
        <strain evidence="3">Hildebrandi</strain>
    </source>
</reference>
<evidence type="ECO:0000313" key="3">
    <source>
        <dbReference type="EMBL" id="KAG7342431.1"/>
    </source>
</evidence>
<feature type="signal peptide" evidence="2">
    <location>
        <begin position="1"/>
        <end position="21"/>
    </location>
</feature>